<reference evidence="7" key="1">
    <citation type="submission" date="2013-06" db="EMBL/GenBank/DDBJ databases">
        <authorList>
            <person name="Zhao Q."/>
        </authorList>
    </citation>
    <scope>NUCLEOTIDE SEQUENCE</scope>
    <source>
        <strain evidence="7">cv. W1943</strain>
    </source>
</reference>
<dbReference type="SUPFAM" id="SSF47370">
    <property type="entry name" value="Bromodomain"/>
    <property type="match status" value="1"/>
</dbReference>
<dbReference type="Gene3D" id="1.20.920.10">
    <property type="entry name" value="Bromodomain-like"/>
    <property type="match status" value="1"/>
</dbReference>
<organism evidence="6 7">
    <name type="scientific">Oryza rufipogon</name>
    <name type="common">Brownbeard rice</name>
    <name type="synonym">Asian wild rice</name>
    <dbReference type="NCBI Taxonomy" id="4529"/>
    <lineage>
        <taxon>Eukaryota</taxon>
        <taxon>Viridiplantae</taxon>
        <taxon>Streptophyta</taxon>
        <taxon>Embryophyta</taxon>
        <taxon>Tracheophyta</taxon>
        <taxon>Spermatophyta</taxon>
        <taxon>Magnoliopsida</taxon>
        <taxon>Liliopsida</taxon>
        <taxon>Poales</taxon>
        <taxon>Poaceae</taxon>
        <taxon>BOP clade</taxon>
        <taxon>Oryzoideae</taxon>
        <taxon>Oryzeae</taxon>
        <taxon>Oryzinae</taxon>
        <taxon>Oryza</taxon>
    </lineage>
</organism>
<keyword evidence="7" id="KW-1185">Reference proteome</keyword>
<keyword evidence="1 2" id="KW-0103">Bromodomain</keyword>
<dbReference type="eggNOG" id="ENOG502QR9N">
    <property type="taxonomic scope" value="Eukaryota"/>
</dbReference>
<feature type="domain" description="Myb-like" evidence="5">
    <location>
        <begin position="30"/>
        <end position="80"/>
    </location>
</feature>
<dbReference type="Gene3D" id="1.10.10.60">
    <property type="entry name" value="Homeodomain-like"/>
    <property type="match status" value="1"/>
</dbReference>
<feature type="compositionally biased region" description="Basic and acidic residues" evidence="3">
    <location>
        <begin position="422"/>
        <end position="432"/>
    </location>
</feature>
<dbReference type="PROSITE" id="PS50014">
    <property type="entry name" value="BROMODOMAIN_2"/>
    <property type="match status" value="1"/>
</dbReference>
<feature type="region of interest" description="Disordered" evidence="3">
    <location>
        <begin position="145"/>
        <end position="292"/>
    </location>
</feature>
<evidence type="ECO:0000256" key="2">
    <source>
        <dbReference type="PROSITE-ProRule" id="PRU00035"/>
    </source>
</evidence>
<feature type="compositionally biased region" description="Basic and acidic residues" evidence="3">
    <location>
        <begin position="251"/>
        <end position="260"/>
    </location>
</feature>
<dbReference type="SMART" id="SM00717">
    <property type="entry name" value="SANT"/>
    <property type="match status" value="1"/>
</dbReference>
<dbReference type="PROSITE" id="PS50090">
    <property type="entry name" value="MYB_LIKE"/>
    <property type="match status" value="1"/>
</dbReference>
<dbReference type="EnsemblPlants" id="ORUFI08G22500.1">
    <property type="protein sequence ID" value="ORUFI08G22500.1"/>
    <property type="gene ID" value="ORUFI08G22500"/>
</dbReference>
<dbReference type="AlphaFoldDB" id="A0A0E0QL28"/>
<feature type="domain" description="Bromo" evidence="4">
    <location>
        <begin position="310"/>
        <end position="388"/>
    </location>
</feature>
<protein>
    <recommendedName>
        <fullName evidence="8">Bromo domain-containing protein</fullName>
    </recommendedName>
</protein>
<evidence type="ECO:0000256" key="1">
    <source>
        <dbReference type="ARBA" id="ARBA00023117"/>
    </source>
</evidence>
<dbReference type="InterPro" id="IPR001487">
    <property type="entry name" value="Bromodomain"/>
</dbReference>
<evidence type="ECO:0008006" key="8">
    <source>
        <dbReference type="Google" id="ProtNLM"/>
    </source>
</evidence>
<sequence>MTARSGDPGVSPESSSAAAAAAGSGGGEIWGTSEDLLLACAVSRHGTASWDAVAKEMQSRCPSAAVFTPTTCRLRFRVLHRRFSGGVTAENEDADGGEEEEEADAAAVAGWVEELRELRVAELRREVEKYDLSIGSLQSKVKRLKEEREKSISGETKPPPAAAAVKEEEEDVRKGSPEEAGAVEDRVSGHESGRSCKESNSSDLKRPENDPAVADDDDREAEEEEEAAAAPAAGDIAVKEEASGESVAGSKEADVEKESSDVQSSASPSRRRRRKGGGGGEEAEAASPSVSVPLPAAEAEPLVAFLESVRTSKAGAVFERRLDSQDGERYSGTIRRHVDLETVRSRLVGATAAAAAAACYASASEFYRDMMLLCANALVFFPRGSPEHAAALQLRALVSKQVSKDRQPHAGAKAPAAAAEEEEKKKPAKADADIAGPLLEKAPIIVCRKRSSIAKAAAAAAKGEKAEKAETDKKEKDGSEEKKKAAAAATTATAAATAKDKKARGMRTNKSRGPARNQKTAKLSETGEGTKKSDKKGGGGGGSSSAGAAAGGVAKKRNAVDFLNRMNQNGSPSTERVSLLETLKLSAAATEQQKKSSSSSSGKGDGRKEAGGSGSKKGAAASTPPGRRIGRPPKRAAAPPTPPPSKRAKDDKPTRKRGKK</sequence>
<dbReference type="InterPro" id="IPR001005">
    <property type="entry name" value="SANT/Myb"/>
</dbReference>
<name>A0A0E0QL28_ORYRU</name>
<dbReference type="HOGENOM" id="CLU_017796_1_0_1"/>
<feature type="compositionally biased region" description="Basic residues" evidence="3">
    <location>
        <begin position="501"/>
        <end position="510"/>
    </location>
</feature>
<feature type="region of interest" description="Disordered" evidence="3">
    <location>
        <begin position="460"/>
        <end position="553"/>
    </location>
</feature>
<evidence type="ECO:0000256" key="3">
    <source>
        <dbReference type="SAM" id="MobiDB-lite"/>
    </source>
</evidence>
<dbReference type="CDD" id="cd00167">
    <property type="entry name" value="SANT"/>
    <property type="match status" value="1"/>
</dbReference>
<feature type="region of interest" description="Disordered" evidence="3">
    <location>
        <begin position="584"/>
        <end position="660"/>
    </location>
</feature>
<dbReference type="InterPro" id="IPR036427">
    <property type="entry name" value="Bromodomain-like_sf"/>
</dbReference>
<reference evidence="6" key="2">
    <citation type="submission" date="2015-06" db="UniProtKB">
        <authorList>
            <consortium name="EnsemblPlants"/>
        </authorList>
    </citation>
    <scope>IDENTIFICATION</scope>
</reference>
<evidence type="ECO:0000313" key="7">
    <source>
        <dbReference type="Proteomes" id="UP000008022"/>
    </source>
</evidence>
<dbReference type="Pfam" id="PF00439">
    <property type="entry name" value="Bromodomain"/>
    <property type="match status" value="1"/>
</dbReference>
<feature type="compositionally biased region" description="Basic and acidic residues" evidence="3">
    <location>
        <begin position="528"/>
        <end position="537"/>
    </location>
</feature>
<dbReference type="Pfam" id="PF00249">
    <property type="entry name" value="Myb_DNA-binding"/>
    <property type="match status" value="1"/>
</dbReference>
<feature type="compositionally biased region" description="Acidic residues" evidence="3">
    <location>
        <begin position="213"/>
        <end position="227"/>
    </location>
</feature>
<dbReference type="PANTHER" id="PTHR37888:SF11">
    <property type="entry name" value="DNA-BINDING BROMODOMAIN-CONTAINING PROTEIN"/>
    <property type="match status" value="1"/>
</dbReference>
<dbReference type="SMR" id="A0A0E0QL28"/>
<dbReference type="STRING" id="4529.A0A0E0QL28"/>
<evidence type="ECO:0000313" key="6">
    <source>
        <dbReference type="EnsemblPlants" id="ORUFI08G22500.1"/>
    </source>
</evidence>
<dbReference type="SUPFAM" id="SSF46689">
    <property type="entry name" value="Homeodomain-like"/>
    <property type="match status" value="1"/>
</dbReference>
<dbReference type="Gramene" id="ORUFI08G22500.1">
    <property type="protein sequence ID" value="ORUFI08G22500.1"/>
    <property type="gene ID" value="ORUFI08G22500"/>
</dbReference>
<feature type="compositionally biased region" description="Basic and acidic residues" evidence="3">
    <location>
        <begin position="171"/>
        <end position="197"/>
    </location>
</feature>
<dbReference type="CDD" id="cd04369">
    <property type="entry name" value="Bromodomain"/>
    <property type="match status" value="1"/>
</dbReference>
<dbReference type="OMA" id="PIPWLDQ"/>
<dbReference type="SMART" id="SM00297">
    <property type="entry name" value="BROMO"/>
    <property type="match status" value="1"/>
</dbReference>
<feature type="region of interest" description="Disordered" evidence="3">
    <location>
        <begin position="403"/>
        <end position="432"/>
    </location>
</feature>
<feature type="compositionally biased region" description="Low complexity" evidence="3">
    <location>
        <begin position="486"/>
        <end position="497"/>
    </location>
</feature>
<dbReference type="Proteomes" id="UP000008022">
    <property type="component" value="Unassembled WGS sequence"/>
</dbReference>
<proteinExistence type="predicted"/>
<accession>A0A0E0QL28</accession>
<feature type="region of interest" description="Disordered" evidence="3">
    <location>
        <begin position="1"/>
        <end position="26"/>
    </location>
</feature>
<feature type="compositionally biased region" description="Low complexity" evidence="3">
    <location>
        <begin position="616"/>
        <end position="627"/>
    </location>
</feature>
<evidence type="ECO:0000259" key="4">
    <source>
        <dbReference type="PROSITE" id="PS50014"/>
    </source>
</evidence>
<dbReference type="InterPro" id="IPR009057">
    <property type="entry name" value="Homeodomain-like_sf"/>
</dbReference>
<dbReference type="PANTHER" id="PTHR37888">
    <property type="entry name" value="DNA-BINDING BROMODOMAIN-CONTAINING PROTEIN"/>
    <property type="match status" value="1"/>
</dbReference>
<feature type="compositionally biased region" description="Basic and acidic residues" evidence="3">
    <location>
        <begin position="462"/>
        <end position="484"/>
    </location>
</feature>
<evidence type="ECO:0000259" key="5">
    <source>
        <dbReference type="PROSITE" id="PS50090"/>
    </source>
</evidence>